<dbReference type="AlphaFoldDB" id="A0A934NM04"/>
<dbReference type="InterPro" id="IPR036388">
    <property type="entry name" value="WH-like_DNA-bd_sf"/>
</dbReference>
<comment type="caution">
    <text evidence="2">The sequence shown here is derived from an EMBL/GenBank/DDBJ whole genome shotgun (WGS) entry which is preliminary data.</text>
</comment>
<dbReference type="InterPro" id="IPR011991">
    <property type="entry name" value="ArsR-like_HTH"/>
</dbReference>
<keyword evidence="3" id="KW-1185">Reference proteome</keyword>
<dbReference type="Pfam" id="PF01022">
    <property type="entry name" value="HTH_5"/>
    <property type="match status" value="1"/>
</dbReference>
<dbReference type="InterPro" id="IPR036390">
    <property type="entry name" value="WH_DNA-bd_sf"/>
</dbReference>
<dbReference type="PROSITE" id="PS50987">
    <property type="entry name" value="HTH_ARSR_2"/>
    <property type="match status" value="1"/>
</dbReference>
<evidence type="ECO:0000259" key="1">
    <source>
        <dbReference type="PROSITE" id="PS50987"/>
    </source>
</evidence>
<dbReference type="GO" id="GO:0003700">
    <property type="term" value="F:DNA-binding transcription factor activity"/>
    <property type="evidence" value="ECO:0007669"/>
    <property type="project" value="InterPro"/>
</dbReference>
<feature type="domain" description="HTH arsR-type" evidence="1">
    <location>
        <begin position="1"/>
        <end position="96"/>
    </location>
</feature>
<dbReference type="CDD" id="cd00090">
    <property type="entry name" value="HTH_ARSR"/>
    <property type="match status" value="1"/>
</dbReference>
<evidence type="ECO:0000313" key="2">
    <source>
        <dbReference type="EMBL" id="MBJ8337688.1"/>
    </source>
</evidence>
<accession>A0A934NM04</accession>
<organism evidence="2 3">
    <name type="scientific">Antrihabitans stalagmiti</name>
    <dbReference type="NCBI Taxonomy" id="2799499"/>
    <lineage>
        <taxon>Bacteria</taxon>
        <taxon>Bacillati</taxon>
        <taxon>Actinomycetota</taxon>
        <taxon>Actinomycetes</taxon>
        <taxon>Mycobacteriales</taxon>
        <taxon>Nocardiaceae</taxon>
        <taxon>Antrihabitans</taxon>
    </lineage>
</organism>
<evidence type="ECO:0000313" key="3">
    <source>
        <dbReference type="Proteomes" id="UP000655868"/>
    </source>
</evidence>
<reference evidence="2" key="1">
    <citation type="submission" date="2020-12" db="EMBL/GenBank/DDBJ databases">
        <title>Antrihabitans popcorni sp. nov. and Antrihabitans auranticaus sp. nov., isolated from a larva cave.</title>
        <authorList>
            <person name="Lee S.D."/>
            <person name="Kim I.S."/>
        </authorList>
    </citation>
    <scope>NUCLEOTIDE SEQUENCE</scope>
    <source>
        <strain evidence="2">YC3-6</strain>
    </source>
</reference>
<sequence>MELGKVLAALADPHRRKVVTDFLAGPDDAERTCTSFNLPVSKSTLTHHFRILREAGLVLDADYGNRRGITLRRADLDERFPGLMALLENEARHFAE</sequence>
<gene>
    <name evidence="2" type="ORF">JGU71_02200</name>
</gene>
<dbReference type="InterPro" id="IPR001845">
    <property type="entry name" value="HTH_ArsR_DNA-bd_dom"/>
</dbReference>
<protein>
    <submittedName>
        <fullName evidence="2">Winged helix-turn-helix transcriptional regulator</fullName>
    </submittedName>
</protein>
<dbReference type="SUPFAM" id="SSF46785">
    <property type="entry name" value="Winged helix' DNA-binding domain"/>
    <property type="match status" value="1"/>
</dbReference>
<dbReference type="Gene3D" id="1.10.10.10">
    <property type="entry name" value="Winged helix-like DNA-binding domain superfamily/Winged helix DNA-binding domain"/>
    <property type="match status" value="1"/>
</dbReference>
<dbReference type="PRINTS" id="PR00778">
    <property type="entry name" value="HTHARSR"/>
</dbReference>
<dbReference type="SMART" id="SM00418">
    <property type="entry name" value="HTH_ARSR"/>
    <property type="match status" value="1"/>
</dbReference>
<name>A0A934NM04_9NOCA</name>
<dbReference type="EMBL" id="JAEMNV010000001">
    <property type="protein sequence ID" value="MBJ8337688.1"/>
    <property type="molecule type" value="Genomic_DNA"/>
</dbReference>
<proteinExistence type="predicted"/>
<dbReference type="Proteomes" id="UP000655868">
    <property type="component" value="Unassembled WGS sequence"/>
</dbReference>